<dbReference type="EMBL" id="BSRZ01000001">
    <property type="protein sequence ID" value="GLW61767.1"/>
    <property type="molecule type" value="Genomic_DNA"/>
</dbReference>
<gene>
    <name evidence="2" type="ORF">Arub01_00110</name>
</gene>
<organism evidence="2 3">
    <name type="scientific">Actinomadura rubrobrunea</name>
    <dbReference type="NCBI Taxonomy" id="115335"/>
    <lineage>
        <taxon>Bacteria</taxon>
        <taxon>Bacillati</taxon>
        <taxon>Actinomycetota</taxon>
        <taxon>Actinomycetes</taxon>
        <taxon>Streptosporangiales</taxon>
        <taxon>Thermomonosporaceae</taxon>
        <taxon>Actinomadura</taxon>
    </lineage>
</organism>
<evidence type="ECO:0000256" key="1">
    <source>
        <dbReference type="SAM" id="SignalP"/>
    </source>
</evidence>
<comment type="caution">
    <text evidence="2">The sequence shown here is derived from an EMBL/GenBank/DDBJ whole genome shotgun (WGS) entry which is preliminary data.</text>
</comment>
<sequence length="119" mass="12296">MRMNIRTGAALGISGLVLGGAAVVAPAAQASTVAGTTTAVAAKATTATATSHRCGRKRCHRSFHTWGYKRYYFGPLGELRERGFSVKTRGHKRLGGLGWGGLGGFGGWGGLGGFGGWGW</sequence>
<accession>A0A9W6PRW7</accession>
<feature type="chain" id="PRO_5040931771" evidence="1">
    <location>
        <begin position="31"/>
        <end position="119"/>
    </location>
</feature>
<dbReference type="Proteomes" id="UP001165124">
    <property type="component" value="Unassembled WGS sequence"/>
</dbReference>
<evidence type="ECO:0000313" key="3">
    <source>
        <dbReference type="Proteomes" id="UP001165124"/>
    </source>
</evidence>
<feature type="signal peptide" evidence="1">
    <location>
        <begin position="1"/>
        <end position="30"/>
    </location>
</feature>
<keyword evidence="1" id="KW-0732">Signal</keyword>
<reference evidence="2" key="1">
    <citation type="submission" date="2023-02" db="EMBL/GenBank/DDBJ databases">
        <title>Actinomadura rubrobrunea NBRC 14622.</title>
        <authorList>
            <person name="Ichikawa N."/>
            <person name="Sato H."/>
            <person name="Tonouchi N."/>
        </authorList>
    </citation>
    <scope>NUCLEOTIDE SEQUENCE</scope>
    <source>
        <strain evidence="2">NBRC 14622</strain>
    </source>
</reference>
<keyword evidence="3" id="KW-1185">Reference proteome</keyword>
<dbReference type="AlphaFoldDB" id="A0A9W6PRW7"/>
<evidence type="ECO:0000313" key="2">
    <source>
        <dbReference type="EMBL" id="GLW61767.1"/>
    </source>
</evidence>
<name>A0A9W6PRW7_9ACTN</name>
<protein>
    <submittedName>
        <fullName evidence="2">Uncharacterized protein</fullName>
    </submittedName>
</protein>
<proteinExistence type="predicted"/>